<gene>
    <name evidence="1" type="ORF">Asalp_32740</name>
</gene>
<accession>A0A2D1QJJ1</accession>
<name>A0A2D1QJJ1_AERSA</name>
<proteinExistence type="predicted"/>
<dbReference type="EMBL" id="CP022426">
    <property type="protein sequence ID" value="ATP10374.1"/>
    <property type="molecule type" value="Genomic_DNA"/>
</dbReference>
<dbReference type="Proteomes" id="UP000222916">
    <property type="component" value="Chromosome"/>
</dbReference>
<evidence type="ECO:0000313" key="2">
    <source>
        <dbReference type="Proteomes" id="UP000222916"/>
    </source>
</evidence>
<organism evidence="1 2">
    <name type="scientific">Aeromonas salmonicida subsp. pectinolytica 34mel</name>
    <dbReference type="NCBI Taxonomy" id="1324960"/>
    <lineage>
        <taxon>Bacteria</taxon>
        <taxon>Pseudomonadati</taxon>
        <taxon>Pseudomonadota</taxon>
        <taxon>Gammaproteobacteria</taxon>
        <taxon>Aeromonadales</taxon>
        <taxon>Aeromonadaceae</taxon>
        <taxon>Aeromonas</taxon>
    </lineage>
</organism>
<dbReference type="AlphaFoldDB" id="A0A2D1QJJ1"/>
<reference evidence="2" key="1">
    <citation type="journal article" date="2018" name="BMC Genomics">
        <title>The complete and fully assembled genome sequence of Aeromonas salmonicida subsp. pectinolytica and its comparative analysis with other Aeromonas species: investigation of the mobilome in environmental and pathogenic strains.</title>
        <authorList>
            <person name="Pfeiffer F."/>
            <person name="Zamora-Lagos M.A."/>
            <person name="Blettinger M."/>
            <person name="Yeroslaviz A."/>
            <person name="Dahl A."/>
            <person name="Gruber S."/>
            <person name="Habermann B.H."/>
        </authorList>
    </citation>
    <scope>NUCLEOTIDE SEQUENCE [LARGE SCALE GENOMIC DNA]</scope>
    <source>
        <strain evidence="2">34mel</strain>
    </source>
</reference>
<evidence type="ECO:0000313" key="1">
    <source>
        <dbReference type="EMBL" id="ATP10374.1"/>
    </source>
</evidence>
<protein>
    <submittedName>
        <fullName evidence="1">Uncharacterized protein</fullName>
    </submittedName>
</protein>
<sequence length="37" mass="4144">MLLLFAAYYSNPLLAELNHSADPLRERGKVALPERAC</sequence>